<dbReference type="RefSeq" id="XP_007320820.1">
    <property type="nucleotide sequence ID" value="XM_007320758.1"/>
</dbReference>
<accession>F8P434</accession>
<sequence>MGVIYSLCQSETMCVVVVYACRVVVVTVGELLPCSRTQQVGTVLPERGLWEEILFDVCVFDGVFDLFCYTPKTSSMVKISRTEDSPQLLSDLLPLQPRADPFPLLSSPPHRPAQHLKRRLPTSSTVPRAQPLLGRDERSFRCRGHPRIRYQTASNQGHHLPLHQRDNHVTSITAVSSPICVLPNYRGCPTSAVLCVPKVRRKVRVSKRHGVVSCHVMALLSVCRPRHGA</sequence>
<dbReference type="GeneID" id="18820210"/>
<dbReference type="Proteomes" id="UP000008064">
    <property type="component" value="Unassembled WGS sequence"/>
</dbReference>
<gene>
    <name evidence="2" type="ORF">SERLADRAFT_472885</name>
</gene>
<reference evidence="2" key="1">
    <citation type="submission" date="2011-04" db="EMBL/GenBank/DDBJ databases">
        <title>Evolution of plant cell wall degrading machinery underlies the functional diversity of forest fungi.</title>
        <authorList>
            <consortium name="US DOE Joint Genome Institute (JGI-PGF)"/>
            <person name="Eastwood D.C."/>
            <person name="Floudas D."/>
            <person name="Binder M."/>
            <person name="Majcherczyk A."/>
            <person name="Schneider P."/>
            <person name="Aerts A."/>
            <person name="Asiegbu F.O."/>
            <person name="Baker S.E."/>
            <person name="Barry K."/>
            <person name="Bendiksby M."/>
            <person name="Blumentritt M."/>
            <person name="Coutinho P.M."/>
            <person name="Cullen D."/>
            <person name="Cullen D."/>
            <person name="Gathman A."/>
            <person name="Goodell B."/>
            <person name="Henrissat B."/>
            <person name="Ihrmark K."/>
            <person name="Kauserud H."/>
            <person name="Kohler A."/>
            <person name="LaButti K."/>
            <person name="Lapidus A."/>
            <person name="Lavin J.L."/>
            <person name="Lee Y.-H."/>
            <person name="Lindquist E."/>
            <person name="Lilly W."/>
            <person name="Lucas S."/>
            <person name="Morin E."/>
            <person name="Murat C."/>
            <person name="Oguiza J.A."/>
            <person name="Park J."/>
            <person name="Pisabarro A.G."/>
            <person name="Riley R."/>
            <person name="Rosling A."/>
            <person name="Salamov A."/>
            <person name="Schmidt O."/>
            <person name="Schmutz J."/>
            <person name="Skrede I."/>
            <person name="Stenlid J."/>
            <person name="Wiebenga A."/>
            <person name="Xie X."/>
            <person name="Kues U."/>
            <person name="Hibbett D.S."/>
            <person name="Hoffmeister D."/>
            <person name="Hogberg N."/>
            <person name="Martin F."/>
            <person name="Grigoriev I.V."/>
            <person name="Watkinson S.C."/>
        </authorList>
    </citation>
    <scope>NUCLEOTIDE SEQUENCE</scope>
    <source>
        <strain evidence="2">S7.9</strain>
    </source>
</reference>
<feature type="region of interest" description="Disordered" evidence="1">
    <location>
        <begin position="106"/>
        <end position="129"/>
    </location>
</feature>
<protein>
    <submittedName>
        <fullName evidence="2">Uncharacterized protein</fullName>
    </submittedName>
</protein>
<evidence type="ECO:0000256" key="1">
    <source>
        <dbReference type="SAM" id="MobiDB-lite"/>
    </source>
</evidence>
<dbReference type="EMBL" id="GL945437">
    <property type="protein sequence ID" value="EGO22282.1"/>
    <property type="molecule type" value="Genomic_DNA"/>
</dbReference>
<dbReference type="KEGG" id="sla:SERLADRAFT_472885"/>
<organism>
    <name type="scientific">Serpula lacrymans var. lacrymans (strain S7.9)</name>
    <name type="common">Dry rot fungus</name>
    <dbReference type="NCBI Taxonomy" id="578457"/>
    <lineage>
        <taxon>Eukaryota</taxon>
        <taxon>Fungi</taxon>
        <taxon>Dikarya</taxon>
        <taxon>Basidiomycota</taxon>
        <taxon>Agaricomycotina</taxon>
        <taxon>Agaricomycetes</taxon>
        <taxon>Agaricomycetidae</taxon>
        <taxon>Boletales</taxon>
        <taxon>Coniophorineae</taxon>
        <taxon>Serpulaceae</taxon>
        <taxon>Serpula</taxon>
    </lineage>
</organism>
<evidence type="ECO:0000313" key="2">
    <source>
        <dbReference type="EMBL" id="EGO22282.1"/>
    </source>
</evidence>
<dbReference type="AlphaFoldDB" id="F8P434"/>
<name>F8P434_SERL9</name>
<proteinExistence type="predicted"/>
<dbReference type="HOGENOM" id="CLU_1210420_0_0_1"/>